<dbReference type="PANTHER" id="PTHR33452:SF1">
    <property type="entry name" value="INNER MEMBRANE PROTEIN YPHA-RELATED"/>
    <property type="match status" value="1"/>
</dbReference>
<name>A0ABS3NFB0_9GAMM</name>
<sequence>MNKAVIQRMLATNNSISSLVLRIAGGIIFIAHGAQKLFGSFGGGGLAGTGQWMASIGLEPGYLMALAAGSAEFFGGIALLLGLLTRPAALALTVAMLVAIITVHLPNGLFISNNGYEFGLALLAISIALLFSGGGKFSLDRQLSHLIR</sequence>
<feature type="transmembrane region" description="Helical" evidence="7">
    <location>
        <begin position="88"/>
        <end position="106"/>
    </location>
</feature>
<feature type="transmembrane region" description="Helical" evidence="7">
    <location>
        <begin position="118"/>
        <end position="139"/>
    </location>
</feature>
<reference evidence="8 9" key="1">
    <citation type="submission" date="2021-03" db="EMBL/GenBank/DDBJ databases">
        <title>Oceanisphaera sp. nov., isolated from the intestine.</title>
        <authorList>
            <person name="Zhao L.-H."/>
            <person name="Shi L.-F."/>
        </authorList>
    </citation>
    <scope>NUCLEOTIDE SEQUENCE [LARGE SCALE GENOMIC DNA]</scope>
    <source>
        <strain evidence="8 9">DM8</strain>
    </source>
</reference>
<evidence type="ECO:0000256" key="2">
    <source>
        <dbReference type="ARBA" id="ARBA00006679"/>
    </source>
</evidence>
<evidence type="ECO:0000256" key="3">
    <source>
        <dbReference type="ARBA" id="ARBA00022475"/>
    </source>
</evidence>
<evidence type="ECO:0000256" key="7">
    <source>
        <dbReference type="SAM" id="Phobius"/>
    </source>
</evidence>
<dbReference type="PANTHER" id="PTHR33452">
    <property type="entry name" value="OXIDOREDUCTASE CATD-RELATED"/>
    <property type="match status" value="1"/>
</dbReference>
<comment type="subcellular location">
    <subcellularLocation>
        <location evidence="1">Cell membrane</location>
        <topology evidence="1">Multi-pass membrane protein</topology>
    </subcellularLocation>
</comment>
<dbReference type="Proteomes" id="UP000664882">
    <property type="component" value="Unassembled WGS sequence"/>
</dbReference>
<protein>
    <submittedName>
        <fullName evidence="8">DoxX family protein</fullName>
    </submittedName>
</protein>
<dbReference type="EMBL" id="JAGDFX010000005">
    <property type="protein sequence ID" value="MBO1519062.1"/>
    <property type="molecule type" value="Genomic_DNA"/>
</dbReference>
<gene>
    <name evidence="8" type="ORF">J3U76_05345</name>
</gene>
<keyword evidence="6 7" id="KW-0472">Membrane</keyword>
<keyword evidence="3" id="KW-1003">Cell membrane</keyword>
<organism evidence="8 9">
    <name type="scientific">Oceanisphaera pacifica</name>
    <dbReference type="NCBI Taxonomy" id="2818389"/>
    <lineage>
        <taxon>Bacteria</taxon>
        <taxon>Pseudomonadati</taxon>
        <taxon>Pseudomonadota</taxon>
        <taxon>Gammaproteobacteria</taxon>
        <taxon>Aeromonadales</taxon>
        <taxon>Aeromonadaceae</taxon>
        <taxon>Oceanisphaera</taxon>
    </lineage>
</organism>
<proteinExistence type="inferred from homology"/>
<feature type="transmembrane region" description="Helical" evidence="7">
    <location>
        <begin position="61"/>
        <end position="81"/>
    </location>
</feature>
<evidence type="ECO:0000256" key="4">
    <source>
        <dbReference type="ARBA" id="ARBA00022692"/>
    </source>
</evidence>
<comment type="caution">
    <text evidence="8">The sequence shown here is derived from an EMBL/GenBank/DDBJ whole genome shotgun (WGS) entry which is preliminary data.</text>
</comment>
<keyword evidence="5 7" id="KW-1133">Transmembrane helix</keyword>
<feature type="transmembrane region" description="Helical" evidence="7">
    <location>
        <begin position="20"/>
        <end position="41"/>
    </location>
</feature>
<evidence type="ECO:0000313" key="9">
    <source>
        <dbReference type="Proteomes" id="UP000664882"/>
    </source>
</evidence>
<accession>A0ABS3NFB0</accession>
<comment type="similarity">
    <text evidence="2">Belongs to the DoxX family.</text>
</comment>
<dbReference type="Pfam" id="PF07681">
    <property type="entry name" value="DoxX"/>
    <property type="match status" value="1"/>
</dbReference>
<evidence type="ECO:0000256" key="1">
    <source>
        <dbReference type="ARBA" id="ARBA00004651"/>
    </source>
</evidence>
<evidence type="ECO:0000256" key="5">
    <source>
        <dbReference type="ARBA" id="ARBA00022989"/>
    </source>
</evidence>
<keyword evidence="9" id="KW-1185">Reference proteome</keyword>
<dbReference type="InterPro" id="IPR051907">
    <property type="entry name" value="DoxX-like_oxidoreductase"/>
</dbReference>
<dbReference type="RefSeq" id="WP_208004857.1">
    <property type="nucleotide sequence ID" value="NZ_JAGDFX010000005.1"/>
</dbReference>
<evidence type="ECO:0000313" key="8">
    <source>
        <dbReference type="EMBL" id="MBO1519062.1"/>
    </source>
</evidence>
<keyword evidence="4 7" id="KW-0812">Transmembrane</keyword>
<dbReference type="InterPro" id="IPR032808">
    <property type="entry name" value="DoxX"/>
</dbReference>
<evidence type="ECO:0000256" key="6">
    <source>
        <dbReference type="ARBA" id="ARBA00023136"/>
    </source>
</evidence>